<evidence type="ECO:0000313" key="2">
    <source>
        <dbReference type="EMBL" id="EWT04285.1"/>
    </source>
</evidence>
<dbReference type="AlphaFoldDB" id="W9GDX5"/>
<accession>W9GDX5</accession>
<dbReference type="PANTHER" id="PTHR43685:SF2">
    <property type="entry name" value="GLYCOSYLTRANSFERASE 2-LIKE DOMAIN-CONTAINING PROTEIN"/>
    <property type="match status" value="1"/>
</dbReference>
<keyword evidence="3" id="KW-1185">Reference proteome</keyword>
<dbReference type="InterPro" id="IPR050834">
    <property type="entry name" value="Glycosyltransf_2"/>
</dbReference>
<sequence length="242" mass="27002">MKDEDSREGPLVSVLMTVYNNAPYICEAIRSALGQTYPHLEVVVVDDGSDDGSWDEVCKFPEVRARKQDRGGIGAARNLAVSMAQGDFFTFLDADDRFPPDKLEIQLRAFAAEPELEVTYGYVREFVSPDLTAEEAARIRPAVDRNESHLSGVMLIRRAAFERVGPWTVGLKVGTGVDWYARSQEAGLRTSVLPDVLLERRLHLSNNGLRQADNRIQYAAILKAALDRRRAATAQPDRLLQD</sequence>
<dbReference type="GO" id="GO:0016740">
    <property type="term" value="F:transferase activity"/>
    <property type="evidence" value="ECO:0007669"/>
    <property type="project" value="UniProtKB-KW"/>
</dbReference>
<dbReference type="InterPro" id="IPR029044">
    <property type="entry name" value="Nucleotide-diphossugar_trans"/>
</dbReference>
<dbReference type="CDD" id="cd00761">
    <property type="entry name" value="Glyco_tranf_GTA_type"/>
    <property type="match status" value="1"/>
</dbReference>
<dbReference type="SUPFAM" id="SSF53448">
    <property type="entry name" value="Nucleotide-diphospho-sugar transferases"/>
    <property type="match status" value="1"/>
</dbReference>
<keyword evidence="2" id="KW-0808">Transferase</keyword>
<comment type="caution">
    <text evidence="2">The sequence shown here is derived from an EMBL/GenBank/DDBJ whole genome shotgun (WGS) entry which is preliminary data.</text>
</comment>
<evidence type="ECO:0000259" key="1">
    <source>
        <dbReference type="Pfam" id="PF00535"/>
    </source>
</evidence>
<dbReference type="PANTHER" id="PTHR43685">
    <property type="entry name" value="GLYCOSYLTRANSFERASE"/>
    <property type="match status" value="1"/>
</dbReference>
<dbReference type="Pfam" id="PF00535">
    <property type="entry name" value="Glycos_transf_2"/>
    <property type="match status" value="1"/>
</dbReference>
<reference evidence="2" key="1">
    <citation type="submission" date="2013-08" db="EMBL/GenBank/DDBJ databases">
        <authorList>
            <person name="Liu H."/>
            <person name="Wang G."/>
        </authorList>
    </citation>
    <scope>NUCLEOTIDE SEQUENCE</scope>
    <source>
        <strain evidence="2">Q5-1</strain>
    </source>
</reference>
<dbReference type="InterPro" id="IPR001173">
    <property type="entry name" value="Glyco_trans_2-like"/>
</dbReference>
<dbReference type="Proteomes" id="UP000019494">
    <property type="component" value="Unassembled WGS sequence"/>
</dbReference>
<gene>
    <name evidence="2" type="ORF">N864_02130</name>
</gene>
<dbReference type="EMBL" id="AWQS01000278">
    <property type="protein sequence ID" value="EWT04285.1"/>
    <property type="molecule type" value="Genomic_DNA"/>
</dbReference>
<evidence type="ECO:0000313" key="3">
    <source>
        <dbReference type="Proteomes" id="UP000019494"/>
    </source>
</evidence>
<proteinExistence type="predicted"/>
<protein>
    <submittedName>
        <fullName evidence="2">Glycosyl transferase</fullName>
    </submittedName>
</protein>
<dbReference type="Gene3D" id="3.90.550.10">
    <property type="entry name" value="Spore Coat Polysaccharide Biosynthesis Protein SpsA, Chain A"/>
    <property type="match status" value="1"/>
</dbReference>
<feature type="domain" description="Glycosyltransferase 2-like" evidence="1">
    <location>
        <begin position="13"/>
        <end position="128"/>
    </location>
</feature>
<organism evidence="2 3">
    <name type="scientific">Intrasporangium chromatireducens Q5-1</name>
    <dbReference type="NCBI Taxonomy" id="584657"/>
    <lineage>
        <taxon>Bacteria</taxon>
        <taxon>Bacillati</taxon>
        <taxon>Actinomycetota</taxon>
        <taxon>Actinomycetes</taxon>
        <taxon>Micrococcales</taxon>
        <taxon>Intrasporangiaceae</taxon>
        <taxon>Intrasporangium</taxon>
    </lineage>
</organism>
<name>W9GDX5_9MICO</name>